<dbReference type="Pfam" id="PF04851">
    <property type="entry name" value="ResIII"/>
    <property type="match status" value="1"/>
</dbReference>
<dbReference type="Gene3D" id="3.40.50.300">
    <property type="entry name" value="P-loop containing nucleotide triphosphate hydrolases"/>
    <property type="match status" value="2"/>
</dbReference>
<evidence type="ECO:0000313" key="2">
    <source>
        <dbReference type="EMBL" id="HHM68255.1"/>
    </source>
</evidence>
<dbReference type="GO" id="GO:0003677">
    <property type="term" value="F:DNA binding"/>
    <property type="evidence" value="ECO:0007669"/>
    <property type="project" value="InterPro"/>
</dbReference>
<dbReference type="InterPro" id="IPR027417">
    <property type="entry name" value="P-loop_NTPase"/>
</dbReference>
<dbReference type="GO" id="GO:0005524">
    <property type="term" value="F:ATP binding"/>
    <property type="evidence" value="ECO:0007669"/>
    <property type="project" value="InterPro"/>
</dbReference>
<gene>
    <name evidence="2" type="ORF">ENM28_06060</name>
</gene>
<dbReference type="InterPro" id="IPR006935">
    <property type="entry name" value="Helicase/UvrB_N"/>
</dbReference>
<keyword evidence="2" id="KW-0255">Endonuclease</keyword>
<reference evidence="2" key="1">
    <citation type="journal article" date="2020" name="mSystems">
        <title>Genome- and Community-Level Interaction Insights into Carbon Utilization and Element Cycling Functions of Hydrothermarchaeota in Hydrothermal Sediment.</title>
        <authorList>
            <person name="Zhou Z."/>
            <person name="Liu Y."/>
            <person name="Xu W."/>
            <person name="Pan J."/>
            <person name="Luo Z.H."/>
            <person name="Li M."/>
        </authorList>
    </citation>
    <scope>NUCLEOTIDE SEQUENCE [LARGE SCALE GENOMIC DNA]</scope>
    <source>
        <strain evidence="2">SpSt-1071</strain>
    </source>
</reference>
<dbReference type="GO" id="GO:0004519">
    <property type="term" value="F:endonuclease activity"/>
    <property type="evidence" value="ECO:0007669"/>
    <property type="project" value="UniProtKB-KW"/>
</dbReference>
<keyword evidence="2" id="KW-0540">Nuclease</keyword>
<protein>
    <submittedName>
        <fullName evidence="2">Type III restriction endonuclease subunit R</fullName>
    </submittedName>
</protein>
<feature type="domain" description="Helicase/UvrB N-terminal" evidence="1">
    <location>
        <begin position="92"/>
        <end position="161"/>
    </location>
</feature>
<keyword evidence="2" id="KW-0378">Hydrolase</keyword>
<dbReference type="GO" id="GO:0016787">
    <property type="term" value="F:hydrolase activity"/>
    <property type="evidence" value="ECO:0007669"/>
    <property type="project" value="InterPro"/>
</dbReference>
<evidence type="ECO:0000259" key="1">
    <source>
        <dbReference type="Pfam" id="PF04851"/>
    </source>
</evidence>
<comment type="caution">
    <text evidence="2">The sequence shown here is derived from an EMBL/GenBank/DDBJ whole genome shotgun (WGS) entry which is preliminary data.</text>
</comment>
<dbReference type="SUPFAM" id="SSF52540">
    <property type="entry name" value="P-loop containing nucleoside triphosphate hydrolases"/>
    <property type="match status" value="1"/>
</dbReference>
<dbReference type="EMBL" id="DRXE01000224">
    <property type="protein sequence ID" value="HHM68255.1"/>
    <property type="molecule type" value="Genomic_DNA"/>
</dbReference>
<accession>A0A7C5VJX4</accession>
<sequence length="592" mass="65990">MPSLWLEGNRIRTRTPYDPALPPRFREIRGTWRPSDRTWSFPLQAFPHLPHALFPREEVHALCRFLREKVVGAWHRAEAWREEGLLLPEQAEDLRLVWRAFARFLLRGGPKGFLLANGTGTGKTYLYSAFAAMAQDLGYRPLVVVPNEDIARQAREVLALFGAGARLTTYARLNPKEADETTLLILDEAHLAKRLGSGGSKRAEAALHAGFRSAFVLYVSATPFDKPWEIGYILRPTGLHRHLGYADVDAFLREFKVYTRANPGGGKEYYFAGGVEDLKRFHDTLARAGFACKRLFTAPVPVEYEVPVLEGIGAEEKRLLAEVRRRLKEAARGASPEDRGLIMAHRTLLSRAMLERMKLRAAFGLLRSLLAEGWHVLLFLQYRGERELDLSTEEGLEALWEEAEARGNKVLHTYLLTALAGLTLRFPSPTAMIREAFADLGEALAFYTGAETEAVLRGVKARWDRGEVRLLVATAAKGGTGLSLHDTTGKRPTAQVVLTLPWTATQLDQILGRTVRVGMKSPVRVVLPAAPVPFERRLAKTIAYSLHTLGHAVRGGVEVVPRRVVEAFLHDLAAVDPGLFARLMQEEEALAP</sequence>
<proteinExistence type="predicted"/>
<name>A0A7C5VJX4_9DEIN</name>
<dbReference type="AlphaFoldDB" id="A0A7C5VJX4"/>
<organism evidence="2">
    <name type="scientific">Thermus caliditerrae</name>
    <dbReference type="NCBI Taxonomy" id="1330700"/>
    <lineage>
        <taxon>Bacteria</taxon>
        <taxon>Thermotogati</taxon>
        <taxon>Deinococcota</taxon>
        <taxon>Deinococci</taxon>
        <taxon>Thermales</taxon>
        <taxon>Thermaceae</taxon>
        <taxon>Thermus</taxon>
    </lineage>
</organism>